<evidence type="ECO:0000313" key="3">
    <source>
        <dbReference type="EMBL" id="MCU6745628.1"/>
    </source>
</evidence>
<protein>
    <submittedName>
        <fullName evidence="3">Alpha/beta hydrolase</fullName>
    </submittedName>
</protein>
<dbReference type="InterPro" id="IPR029058">
    <property type="entry name" value="AB_hydrolase_fold"/>
</dbReference>
<comment type="caution">
    <text evidence="3">The sequence shown here is derived from an EMBL/GenBank/DDBJ whole genome shotgun (WGS) entry which is preliminary data.</text>
</comment>
<accession>A0ABT2T5U2</accession>
<dbReference type="GO" id="GO:0016787">
    <property type="term" value="F:hydrolase activity"/>
    <property type="evidence" value="ECO:0007669"/>
    <property type="project" value="UniProtKB-KW"/>
</dbReference>
<reference evidence="3 4" key="1">
    <citation type="journal article" date="2021" name="ISME Commun">
        <title>Automated analysis of genomic sequences facilitates high-throughput and comprehensive description of bacteria.</title>
        <authorList>
            <person name="Hitch T.C.A."/>
        </authorList>
    </citation>
    <scope>NUCLEOTIDE SEQUENCE [LARGE SCALE GENOMIC DNA]</scope>
    <source>
        <strain evidence="3 4">Sanger_18</strain>
    </source>
</reference>
<dbReference type="SUPFAM" id="SSF53474">
    <property type="entry name" value="alpha/beta-Hydrolases"/>
    <property type="match status" value="1"/>
</dbReference>
<evidence type="ECO:0000313" key="4">
    <source>
        <dbReference type="Proteomes" id="UP001652432"/>
    </source>
</evidence>
<dbReference type="EMBL" id="JAOQKJ010000014">
    <property type="protein sequence ID" value="MCU6745628.1"/>
    <property type="molecule type" value="Genomic_DNA"/>
</dbReference>
<organism evidence="3 4">
    <name type="scientific">Suilimivivens aceti</name>
    <dbReference type="NCBI Taxonomy" id="2981774"/>
    <lineage>
        <taxon>Bacteria</taxon>
        <taxon>Bacillati</taxon>
        <taxon>Bacillota</taxon>
        <taxon>Clostridia</taxon>
        <taxon>Lachnospirales</taxon>
        <taxon>Lachnospiraceae</taxon>
        <taxon>Suilimivivens</taxon>
    </lineage>
</organism>
<evidence type="ECO:0000259" key="2">
    <source>
        <dbReference type="Pfam" id="PF20434"/>
    </source>
</evidence>
<dbReference type="PANTHER" id="PTHR48081">
    <property type="entry name" value="AB HYDROLASE SUPERFAMILY PROTEIN C4A8.06C"/>
    <property type="match status" value="1"/>
</dbReference>
<evidence type="ECO:0000256" key="1">
    <source>
        <dbReference type="ARBA" id="ARBA00022801"/>
    </source>
</evidence>
<keyword evidence="1 3" id="KW-0378">Hydrolase</keyword>
<dbReference type="Gene3D" id="3.40.50.1820">
    <property type="entry name" value="alpha/beta hydrolase"/>
    <property type="match status" value="1"/>
</dbReference>
<dbReference type="InterPro" id="IPR050300">
    <property type="entry name" value="GDXG_lipolytic_enzyme"/>
</dbReference>
<dbReference type="Proteomes" id="UP001652432">
    <property type="component" value="Unassembled WGS sequence"/>
</dbReference>
<dbReference type="RefSeq" id="WP_262575654.1">
    <property type="nucleotide sequence ID" value="NZ_JAOQKJ010000014.1"/>
</dbReference>
<dbReference type="InterPro" id="IPR049492">
    <property type="entry name" value="BD-FAE-like_dom"/>
</dbReference>
<proteinExistence type="predicted"/>
<gene>
    <name evidence="3" type="ORF">OCV77_14225</name>
</gene>
<keyword evidence="4" id="KW-1185">Reference proteome</keyword>
<sequence length="303" mass="34397">MSQWITNIFYRQRKDFQKTYAGRDQQFPPLPGIICQADIPYAGDTLPAHRLDIYYPEKRQDVLLPVMINIHGGGLLLGSKEFNRPFCERIAGKGFLVFSIDYRLVPDCTVFDQFQDIFLAFDFIKENLAHYQGDPDQVYASGDSGGACLLTYTAAMQNCKRLAEAAGVTPSALKPVAIGLISGMFYTTRKDKIGLFLPTYLYGKHYKKEAFAPYVNPEHEDIVSSLPPCFLTTSHNDNLRDYTVSFARALRRHHIPHKLLNLPADRRLTHAFSVFDPSLPESEALINDMLQFLQACQKGRTYK</sequence>
<feature type="domain" description="BD-FAE-like" evidence="2">
    <location>
        <begin position="51"/>
        <end position="166"/>
    </location>
</feature>
<dbReference type="Pfam" id="PF20434">
    <property type="entry name" value="BD-FAE"/>
    <property type="match status" value="1"/>
</dbReference>
<name>A0ABT2T5U2_9FIRM</name>